<proteinExistence type="predicted"/>
<evidence type="ECO:0000313" key="1">
    <source>
        <dbReference type="EMBL" id="MFM9653668.1"/>
    </source>
</evidence>
<gene>
    <name evidence="1" type="ORF">ACKI1S_47385</name>
</gene>
<dbReference type="RefSeq" id="WP_409097887.1">
    <property type="nucleotide sequence ID" value="NZ_JBJVNE010000180.1"/>
</dbReference>
<keyword evidence="2" id="KW-1185">Reference proteome</keyword>
<reference evidence="1 2" key="1">
    <citation type="submission" date="2024-12" db="EMBL/GenBank/DDBJ databases">
        <title>Forecasting of Potato common scab and diversities of Pathogenic streptomyces spp. in china.</title>
        <authorList>
            <person name="Handique U."/>
            <person name="Wu J."/>
        </authorList>
    </citation>
    <scope>NUCLEOTIDE SEQUENCE [LARGE SCALE GENOMIC DNA]</scope>
    <source>
        <strain evidence="1 2">ZRIMU1585</strain>
    </source>
</reference>
<organism evidence="1 2">
    <name type="scientific">Streptomyces galilaeus</name>
    <dbReference type="NCBI Taxonomy" id="33899"/>
    <lineage>
        <taxon>Bacteria</taxon>
        <taxon>Bacillati</taxon>
        <taxon>Actinomycetota</taxon>
        <taxon>Actinomycetes</taxon>
        <taxon>Kitasatosporales</taxon>
        <taxon>Streptomycetaceae</taxon>
        <taxon>Streptomyces</taxon>
    </lineage>
</organism>
<name>A0ABW9J2U6_STRGJ</name>
<dbReference type="Proteomes" id="UP001631993">
    <property type="component" value="Unassembled WGS sequence"/>
</dbReference>
<evidence type="ECO:0000313" key="2">
    <source>
        <dbReference type="Proteomes" id="UP001631993"/>
    </source>
</evidence>
<comment type="caution">
    <text evidence="1">The sequence shown here is derived from an EMBL/GenBank/DDBJ whole genome shotgun (WGS) entry which is preliminary data.</text>
</comment>
<sequence>MSESSTADSADDAMWEGFKPDAARAIRARQGFEEAVARTLDAPFDPSTHGGVVKAVEELTASVPAA</sequence>
<feature type="non-terminal residue" evidence="1">
    <location>
        <position position="66"/>
    </location>
</feature>
<dbReference type="EMBL" id="JBJVNE010000180">
    <property type="protein sequence ID" value="MFM9653668.1"/>
    <property type="molecule type" value="Genomic_DNA"/>
</dbReference>
<protein>
    <submittedName>
        <fullName evidence="1">Uncharacterized protein</fullName>
    </submittedName>
</protein>
<accession>A0ABW9J2U6</accession>